<organism evidence="1 2">
    <name type="scientific">Penicillium coprophilum</name>
    <dbReference type="NCBI Taxonomy" id="36646"/>
    <lineage>
        <taxon>Eukaryota</taxon>
        <taxon>Fungi</taxon>
        <taxon>Dikarya</taxon>
        <taxon>Ascomycota</taxon>
        <taxon>Pezizomycotina</taxon>
        <taxon>Eurotiomycetes</taxon>
        <taxon>Eurotiomycetidae</taxon>
        <taxon>Eurotiales</taxon>
        <taxon>Aspergillaceae</taxon>
        <taxon>Penicillium</taxon>
    </lineage>
</organism>
<dbReference type="AlphaFoldDB" id="A0A1V6U8G5"/>
<dbReference type="EMBL" id="MDDG01000015">
    <property type="protein sequence ID" value="OQE34782.1"/>
    <property type="molecule type" value="Genomic_DNA"/>
</dbReference>
<keyword evidence="2" id="KW-1185">Reference proteome</keyword>
<evidence type="ECO:0000313" key="2">
    <source>
        <dbReference type="Proteomes" id="UP000191500"/>
    </source>
</evidence>
<evidence type="ECO:0000313" key="1">
    <source>
        <dbReference type="EMBL" id="OQE34782.1"/>
    </source>
</evidence>
<proteinExistence type="predicted"/>
<protein>
    <submittedName>
        <fullName evidence="1">Uncharacterized protein</fullName>
    </submittedName>
</protein>
<comment type="caution">
    <text evidence="1">The sequence shown here is derived from an EMBL/GenBank/DDBJ whole genome shotgun (WGS) entry which is preliminary data.</text>
</comment>
<reference evidence="2" key="1">
    <citation type="journal article" date="2017" name="Nat. Microbiol.">
        <title>Global analysis of biosynthetic gene clusters reveals vast potential of secondary metabolite production in Penicillium species.</title>
        <authorList>
            <person name="Nielsen J.C."/>
            <person name="Grijseels S."/>
            <person name="Prigent S."/>
            <person name="Ji B."/>
            <person name="Dainat J."/>
            <person name="Nielsen K.F."/>
            <person name="Frisvad J.C."/>
            <person name="Workman M."/>
            <person name="Nielsen J."/>
        </authorList>
    </citation>
    <scope>NUCLEOTIDE SEQUENCE [LARGE SCALE GENOMIC DNA]</scope>
    <source>
        <strain evidence="2">IBT 31321</strain>
    </source>
</reference>
<sequence>MLISKVLNASGMAEFIDQHFRRYDNIKETAGDRIGEDGTTDIGRILHASL</sequence>
<gene>
    <name evidence="1" type="ORF">PENCOP_c015G08419</name>
</gene>
<accession>A0A1V6U8G5</accession>
<name>A0A1V6U8G5_9EURO</name>
<dbReference type="Proteomes" id="UP000191500">
    <property type="component" value="Unassembled WGS sequence"/>
</dbReference>